<dbReference type="AlphaFoldDB" id="Q92Z90"/>
<sequence>MREHELHQAQSRLLSRQEIRSLRGDCECRSEGVVEAGTPLLHIGDPADLEIFLNFLSEDAVRTKPGQRKLQRSRSSNRALRADPGVGARNRGQRVDVILHFADPTESWRSLGHGYRGRCRGSMRLPPPRQPTDTSLELPAERLWPQSVQRRKGPGVATERIAVDGQPRPTEANQGLECTAPFANHPVADVIKLRTFRLAHPKNAALRDFHLWPAGTCGDFLNRFAIDRST</sequence>
<gene>
    <name evidence="2" type="ORF">SMa1111</name>
</gene>
<reference evidence="3" key="2">
    <citation type="journal article" date="2001" name="Science">
        <title>The composite genome of the legume symbiont Sinorhizobium meliloti.</title>
        <authorList>
            <person name="Galibert F."/>
            <person name="Finan T.M."/>
            <person name="Long S.R."/>
            <person name="Puehler A."/>
            <person name="Abola P."/>
            <person name="Ampe F."/>
            <person name="Barloy-Hubler F."/>
            <person name="Barnett M.J."/>
            <person name="Becker A."/>
            <person name="Boistard P."/>
            <person name="Bothe G."/>
            <person name="Boutry M."/>
            <person name="Bowser L."/>
            <person name="Buhrmester J."/>
            <person name="Cadieu E."/>
            <person name="Capela D."/>
            <person name="Chain P."/>
            <person name="Cowie A."/>
            <person name="Davis R.W."/>
            <person name="Dreano S."/>
            <person name="Federspiel N.A."/>
            <person name="Fisher R.F."/>
            <person name="Gloux S."/>
            <person name="Godrie T."/>
            <person name="Goffeau A."/>
            <person name="Golding B."/>
            <person name="Gouzy J."/>
            <person name="Gurjal M."/>
            <person name="Hernandez-Lucas I."/>
            <person name="Hong A."/>
            <person name="Huizar L."/>
            <person name="Hyman R.W."/>
            <person name="Jones T."/>
            <person name="Kahn D."/>
            <person name="Kahn M.L."/>
            <person name="Kalman S."/>
            <person name="Keating D.H."/>
            <person name="Kiss E."/>
            <person name="Komp C."/>
            <person name="Lelaure V."/>
            <person name="Masuy D."/>
            <person name="Palm C."/>
            <person name="Peck M.C."/>
            <person name="Pohl T.M."/>
            <person name="Portetelle D."/>
            <person name="Purnelle B."/>
            <person name="Ramsperger U."/>
            <person name="Surzycki R."/>
            <person name="Thebault P."/>
            <person name="Vandenbol M."/>
            <person name="Vorhoelter F.J."/>
            <person name="Weidner S."/>
            <person name="Wells D.H."/>
            <person name="Wong K."/>
            <person name="Yeh K.-C."/>
            <person name="Batut J."/>
        </authorList>
    </citation>
    <scope>NUCLEOTIDE SEQUENCE [LARGE SCALE GENOMIC DNA]</scope>
    <source>
        <strain evidence="3">1021</strain>
        <plasmid evidence="3">Plasmid pSymA</plasmid>
    </source>
</reference>
<geneLocation type="plasmid" evidence="2 3">
    <name>pSymA</name>
</geneLocation>
<proteinExistence type="predicted"/>
<feature type="region of interest" description="Disordered" evidence="1">
    <location>
        <begin position="64"/>
        <end position="87"/>
    </location>
</feature>
<dbReference type="PIR" id="B95337">
    <property type="entry name" value="B95337"/>
</dbReference>
<evidence type="ECO:0000313" key="3">
    <source>
        <dbReference type="Proteomes" id="UP000001976"/>
    </source>
</evidence>
<name>Q92Z90_RHIME</name>
<reference evidence="2 3" key="1">
    <citation type="journal article" date="2001" name="Proc. Natl. Acad. Sci. U.S.A.">
        <title>Nucleotide sequence and predicted functions of the entire Sinorhizobium meliloti pSymA megaplasmid.</title>
        <authorList>
            <person name="Barnett M.J."/>
            <person name="Fisher R.F."/>
            <person name="Jones T."/>
            <person name="Komp C."/>
            <person name="Abola A.P."/>
            <person name="Barloy-Hubler F."/>
            <person name="Bowser L."/>
            <person name="Capela D."/>
            <person name="Galibert F."/>
            <person name="Gouzy J."/>
            <person name="Gurjal M."/>
            <person name="Hong A."/>
            <person name="Huizar L."/>
            <person name="Hyman R.W."/>
            <person name="Kahn D."/>
            <person name="Kahn M.L."/>
            <person name="Kalman S."/>
            <person name="Keating D.H."/>
            <person name="Palm C."/>
            <person name="Peck M.C."/>
            <person name="Surzycki R."/>
            <person name="Wells D.H."/>
            <person name="Yeh K.-C."/>
            <person name="Davis R.W."/>
            <person name="Federspiel N.A."/>
            <person name="Long S.R."/>
        </authorList>
    </citation>
    <scope>NUCLEOTIDE SEQUENCE [LARGE SCALE GENOMIC DNA]</scope>
    <source>
        <strain evidence="2 3">1021</strain>
        <plasmid evidence="3">Plasmid pSymA</plasmid>
    </source>
</reference>
<dbReference type="PATRIC" id="fig|266834.11.peg.621"/>
<keyword evidence="3" id="KW-1185">Reference proteome</keyword>
<accession>Q92Z90</accession>
<dbReference type="HOGENOM" id="CLU_1204031_0_0_5"/>
<protein>
    <submittedName>
        <fullName evidence="2">Uncharacterized protein</fullName>
    </submittedName>
</protein>
<keyword evidence="2" id="KW-0614">Plasmid</keyword>
<dbReference type="OrthoDB" id="9791520at2"/>
<dbReference type="EnsemblBacteria" id="AAK65260">
    <property type="protein sequence ID" value="AAK65260"/>
    <property type="gene ID" value="SMa1111"/>
</dbReference>
<dbReference type="EMBL" id="AE006469">
    <property type="protein sequence ID" value="AAK65260.1"/>
    <property type="molecule type" value="Genomic_DNA"/>
</dbReference>
<evidence type="ECO:0000313" key="2">
    <source>
        <dbReference type="EMBL" id="AAK65260.1"/>
    </source>
</evidence>
<dbReference type="Proteomes" id="UP000001976">
    <property type="component" value="Plasmid pSymA"/>
</dbReference>
<organism evidence="2 3">
    <name type="scientific">Rhizobium meliloti (strain 1021)</name>
    <name type="common">Ensifer meliloti</name>
    <name type="synonym">Sinorhizobium meliloti</name>
    <dbReference type="NCBI Taxonomy" id="266834"/>
    <lineage>
        <taxon>Bacteria</taxon>
        <taxon>Pseudomonadati</taxon>
        <taxon>Pseudomonadota</taxon>
        <taxon>Alphaproteobacteria</taxon>
        <taxon>Hyphomicrobiales</taxon>
        <taxon>Rhizobiaceae</taxon>
        <taxon>Sinorhizobium/Ensifer group</taxon>
        <taxon>Sinorhizobium</taxon>
    </lineage>
</organism>
<dbReference type="KEGG" id="sme:SMa1111"/>
<evidence type="ECO:0000256" key="1">
    <source>
        <dbReference type="SAM" id="MobiDB-lite"/>
    </source>
</evidence>